<dbReference type="EMBL" id="SMFQ01000004">
    <property type="protein sequence ID" value="TCJ84868.1"/>
    <property type="molecule type" value="Genomic_DNA"/>
</dbReference>
<dbReference type="Gene3D" id="2.30.42.10">
    <property type="match status" value="1"/>
</dbReference>
<evidence type="ECO:0000259" key="2">
    <source>
        <dbReference type="Pfam" id="PF13180"/>
    </source>
</evidence>
<dbReference type="RefSeq" id="WP_165874715.1">
    <property type="nucleotide sequence ID" value="NZ_BAAAFU010000006.1"/>
</dbReference>
<protein>
    <submittedName>
        <fullName evidence="3">PDZ domain-containing protein</fullName>
    </submittedName>
</protein>
<name>A0A4R1F046_9GAMM</name>
<evidence type="ECO:0000313" key="4">
    <source>
        <dbReference type="Proteomes" id="UP000294887"/>
    </source>
</evidence>
<dbReference type="InterPro" id="IPR036034">
    <property type="entry name" value="PDZ_sf"/>
</dbReference>
<evidence type="ECO:0000313" key="3">
    <source>
        <dbReference type="EMBL" id="TCJ84868.1"/>
    </source>
</evidence>
<organism evidence="3 4">
    <name type="scientific">Cocleimonas flava</name>
    <dbReference type="NCBI Taxonomy" id="634765"/>
    <lineage>
        <taxon>Bacteria</taxon>
        <taxon>Pseudomonadati</taxon>
        <taxon>Pseudomonadota</taxon>
        <taxon>Gammaproteobacteria</taxon>
        <taxon>Thiotrichales</taxon>
        <taxon>Thiotrichaceae</taxon>
        <taxon>Cocleimonas</taxon>
    </lineage>
</organism>
<dbReference type="AlphaFoldDB" id="A0A4R1F046"/>
<feature type="chain" id="PRO_5020223794" evidence="1">
    <location>
        <begin position="36"/>
        <end position="343"/>
    </location>
</feature>
<dbReference type="Pfam" id="PF13180">
    <property type="entry name" value="PDZ_2"/>
    <property type="match status" value="1"/>
</dbReference>
<keyword evidence="1" id="KW-0732">Signal</keyword>
<evidence type="ECO:0000256" key="1">
    <source>
        <dbReference type="SAM" id="SignalP"/>
    </source>
</evidence>
<dbReference type="Proteomes" id="UP000294887">
    <property type="component" value="Unassembled WGS sequence"/>
</dbReference>
<accession>A0A4R1F046</accession>
<keyword evidence="4" id="KW-1185">Reference proteome</keyword>
<dbReference type="SUPFAM" id="SSF50156">
    <property type="entry name" value="PDZ domain-like"/>
    <property type="match status" value="1"/>
</dbReference>
<proteinExistence type="predicted"/>
<feature type="signal peptide" evidence="1">
    <location>
        <begin position="1"/>
        <end position="35"/>
    </location>
</feature>
<sequence length="343" mass="38633">MKRVLNSALNFRIRKIIPPIFSVAAIALLTGTSQAQTPVFPPEQVFPQNPIPAYPVSPNNAYSNSYGQMNQPSLPGNYSSSFPNNFTNNFTNNFQGNQQAATQPYQINQNQLIQTQPQTLTQSQLQKPPQKPEREYSGFLGIILDILPEAVIAQLPDGVTQGVLIKGFSDNAPAASSELKPYDVMFAYDDIKLNHPAQFIKIVREDKPEREVKIKVVRKGEILEIPVVIGSQKTPDPREFNSLEIRQIGNNKFRAIVRFVGSNGNKQIRSYEGSRSQIFEQAHYAQDLPQAERQQLLNATRPIYNNSNNDFGNFFPFGGNNNGYNNGYNNGGNFMNPRRYFNW</sequence>
<dbReference type="InterPro" id="IPR001478">
    <property type="entry name" value="PDZ"/>
</dbReference>
<reference evidence="3 4" key="1">
    <citation type="submission" date="2019-03" db="EMBL/GenBank/DDBJ databases">
        <title>Genomic Encyclopedia of Type Strains, Phase IV (KMG-IV): sequencing the most valuable type-strain genomes for metagenomic binning, comparative biology and taxonomic classification.</title>
        <authorList>
            <person name="Goeker M."/>
        </authorList>
    </citation>
    <scope>NUCLEOTIDE SEQUENCE [LARGE SCALE GENOMIC DNA]</scope>
    <source>
        <strain evidence="3 4">DSM 24830</strain>
    </source>
</reference>
<feature type="domain" description="PDZ" evidence="2">
    <location>
        <begin position="160"/>
        <end position="227"/>
    </location>
</feature>
<gene>
    <name evidence="3" type="ORF">EV695_2831</name>
</gene>
<comment type="caution">
    <text evidence="3">The sequence shown here is derived from an EMBL/GenBank/DDBJ whole genome shotgun (WGS) entry which is preliminary data.</text>
</comment>